<feature type="compositionally biased region" description="Basic residues" evidence="1">
    <location>
        <begin position="141"/>
        <end position="150"/>
    </location>
</feature>
<dbReference type="AlphaFoldDB" id="A0A5C4J7N7"/>
<protein>
    <submittedName>
        <fullName evidence="3">DUF948 domain-containing protein</fullName>
    </submittedName>
</protein>
<dbReference type="RefSeq" id="WP_138647233.1">
    <property type="nucleotide sequence ID" value="NZ_VCKW01000124.1"/>
</dbReference>
<keyword evidence="4" id="KW-1185">Reference proteome</keyword>
<name>A0A5C4J7N7_9ACTN</name>
<dbReference type="InterPro" id="IPR009293">
    <property type="entry name" value="UPF0478"/>
</dbReference>
<dbReference type="OrthoDB" id="3237344at2"/>
<feature type="compositionally biased region" description="Basic and acidic residues" evidence="1">
    <location>
        <begin position="113"/>
        <end position="140"/>
    </location>
</feature>
<feature type="region of interest" description="Disordered" evidence="1">
    <location>
        <begin position="113"/>
        <end position="165"/>
    </location>
</feature>
<keyword evidence="2" id="KW-0812">Transmembrane</keyword>
<dbReference type="Pfam" id="PF06103">
    <property type="entry name" value="DUF948"/>
    <property type="match status" value="1"/>
</dbReference>
<dbReference type="Proteomes" id="UP000309174">
    <property type="component" value="Unassembled WGS sequence"/>
</dbReference>
<reference evidence="3 4" key="1">
    <citation type="submission" date="2019-05" db="EMBL/GenBank/DDBJ databases">
        <title>Draft genome sequence of Actinomadura sp. 14C53.</title>
        <authorList>
            <person name="Saricaoglu S."/>
            <person name="Isik K."/>
        </authorList>
    </citation>
    <scope>NUCLEOTIDE SEQUENCE [LARGE SCALE GENOMIC DNA]</scope>
    <source>
        <strain evidence="3 4">14C53</strain>
    </source>
</reference>
<evidence type="ECO:0000256" key="2">
    <source>
        <dbReference type="SAM" id="Phobius"/>
    </source>
</evidence>
<dbReference type="EMBL" id="VCKW01000124">
    <property type="protein sequence ID" value="TMQ94968.1"/>
    <property type="molecule type" value="Genomic_DNA"/>
</dbReference>
<accession>A0A5C4J7N7</accession>
<sequence length="165" mass="17804">MLTGGQLAGLIVAVFWAVLVTFIAITLLRLARLLREAGEVVRDIGDQAGPLMDDMARTVRRANEQLGRTDVITKQVAGVTQNVSAVTTVMTSVVGGPLVKAAAFSYGVRKALGGREGDDTGHSGDARSQQDRPRQDEPRQRRSRNGRSRAARPELQARSSGRGRR</sequence>
<evidence type="ECO:0000313" key="4">
    <source>
        <dbReference type="Proteomes" id="UP000309174"/>
    </source>
</evidence>
<comment type="caution">
    <text evidence="3">The sequence shown here is derived from an EMBL/GenBank/DDBJ whole genome shotgun (WGS) entry which is preliminary data.</text>
</comment>
<keyword evidence="2" id="KW-1133">Transmembrane helix</keyword>
<evidence type="ECO:0000256" key="1">
    <source>
        <dbReference type="SAM" id="MobiDB-lite"/>
    </source>
</evidence>
<evidence type="ECO:0000313" key="3">
    <source>
        <dbReference type="EMBL" id="TMQ94968.1"/>
    </source>
</evidence>
<feature type="transmembrane region" description="Helical" evidence="2">
    <location>
        <begin position="6"/>
        <end position="28"/>
    </location>
</feature>
<proteinExistence type="predicted"/>
<keyword evidence="2" id="KW-0472">Membrane</keyword>
<organism evidence="3 4">
    <name type="scientific">Actinomadura soli</name>
    <dbReference type="NCBI Taxonomy" id="2508997"/>
    <lineage>
        <taxon>Bacteria</taxon>
        <taxon>Bacillati</taxon>
        <taxon>Actinomycetota</taxon>
        <taxon>Actinomycetes</taxon>
        <taxon>Streptosporangiales</taxon>
        <taxon>Thermomonosporaceae</taxon>
        <taxon>Actinomadura</taxon>
    </lineage>
</organism>
<gene>
    <name evidence="3" type="ORF">ETD83_23055</name>
</gene>